<dbReference type="PANTHER" id="PTHR43520">
    <property type="entry name" value="ATP7, ISOFORM B"/>
    <property type="match status" value="1"/>
</dbReference>
<dbReference type="InterPro" id="IPR027256">
    <property type="entry name" value="P-typ_ATPase_IB"/>
</dbReference>
<evidence type="ECO:0000259" key="12">
    <source>
        <dbReference type="SMART" id="SM00746"/>
    </source>
</evidence>
<dbReference type="InterPro" id="IPR023214">
    <property type="entry name" value="HAD_sf"/>
</dbReference>
<feature type="region of interest" description="Disordered" evidence="11">
    <location>
        <begin position="125"/>
        <end position="202"/>
    </location>
</feature>
<dbReference type="Gene3D" id="2.70.150.10">
    <property type="entry name" value="Calcium-transporting ATPase, cytoplasmic transduction domain A"/>
    <property type="match status" value="1"/>
</dbReference>
<keyword evidence="8 10" id="KW-1133">Transmembrane helix</keyword>
<dbReference type="InterPro" id="IPR044492">
    <property type="entry name" value="P_typ_ATPase_HD_dom"/>
</dbReference>
<feature type="transmembrane region" description="Helical" evidence="10">
    <location>
        <begin position="843"/>
        <end position="865"/>
    </location>
</feature>
<sequence>MLNAIVIVVAALVSAAIVWYFFAPKQAVQASSEGGVQTVHIAVKGGYSPQLVEVEAGRPVRLIFDRQESGECSSHVVFSDLGIDRMLPAFESTTLDLTLPKAGDYPFACGMNMLHGMLRALPAQGKQGASAAGQSRPAASESSMSTPAHEVGQHTLSEEPTPGASSQAGQSAPAPEQELEQAPKKAQENTQEEPDDEDRERDKEIRTLTIRFIVALVFTLPVFTAAMFGMFIHMPALLMNPWTQLVLILPVMFYSGWPIHRTGWLALIHRAPEMNSLVTLGTFTAFLYSLVVTLAPGILPASARNPYYEAVGTIITLMLLGQIFEARARRGTGDAIRSLIGLKPKTASVVRTGADGQESIQQIAVDDVAVGDIVLVHPGEKLPVDGKVVSGASSVDESMVTGEPMPVLKEAGDTVVGATINSTGSLRYQATQVGQDTVLAQIIRLVKTAQSSKAPIQKLADKIASIFVPAVILVAIWTFVVWWLLGPLPKGVNGIVAAVSVLVIACPCALGLATPLSVTIGTGRGARLGVLYRSADALQKASKIDTIVLDKTGTITVGKPQLVDLAPASGANAHTSGADTSAGGTSAGEHGDGSAGGHLSQAGLLTLAASAEGDSEHPLAQAIVEAARAQGLQLAKSTSFSSVTGAGVDALVERADGQQVEVLVGNQALLSEHGVELSAADPALARAQSWAAEGKTTVYVAADGRFAGVLAVADQVKPSSTEAIQALKNRRIATIMLTGDNEGTAQAVGKEVGIAQVVSQIRPEDKAAVVKALQAQGHTVAMVGDGINDAPALAQADLGFAIGTGTDVAIESADITLVSGDLRSAVTAIDLSAAAMRNIHQNLWFAFGYNGLGIPIAAGALYPFIGLLLNPMIAGAAMAFSSLSVVLNANRLRVSPLKARPVKHPKAIDMASLTAVIHQPVATAAGAGPAPSAEPTDGSAQVAHSSRGENMNVRNNQQPKGSANMAENNKVIDPVCGMSIDPSTAAAKSEYEGQTYYFCSQGCADTFNADPAKVLSK</sequence>
<feature type="transmembrane region" description="Helical" evidence="10">
    <location>
        <begin position="305"/>
        <end position="324"/>
    </location>
</feature>
<feature type="region of interest" description="Disordered" evidence="11">
    <location>
        <begin position="569"/>
        <end position="597"/>
    </location>
</feature>
<dbReference type="InterPro" id="IPR007029">
    <property type="entry name" value="YHS_dom"/>
</dbReference>
<dbReference type="Proteomes" id="UP001321766">
    <property type="component" value="Chromosome"/>
</dbReference>
<evidence type="ECO:0000256" key="9">
    <source>
        <dbReference type="ARBA" id="ARBA00023136"/>
    </source>
</evidence>
<evidence type="ECO:0000256" key="10">
    <source>
        <dbReference type="RuleBase" id="RU362081"/>
    </source>
</evidence>
<dbReference type="SUPFAM" id="SSF49503">
    <property type="entry name" value="Cupredoxins"/>
    <property type="match status" value="1"/>
</dbReference>
<dbReference type="SMART" id="SM00746">
    <property type="entry name" value="TRASH"/>
    <property type="match status" value="1"/>
</dbReference>
<feature type="transmembrane region" description="Helical" evidence="10">
    <location>
        <begin position="6"/>
        <end position="23"/>
    </location>
</feature>
<dbReference type="PRINTS" id="PR00120">
    <property type="entry name" value="HATPASE"/>
</dbReference>
<dbReference type="InterPro" id="IPR011017">
    <property type="entry name" value="TRASH_dom"/>
</dbReference>
<feature type="compositionally biased region" description="Low complexity" evidence="11">
    <location>
        <begin position="924"/>
        <end position="936"/>
    </location>
</feature>
<evidence type="ECO:0000256" key="1">
    <source>
        <dbReference type="ARBA" id="ARBA00004651"/>
    </source>
</evidence>
<protein>
    <recommendedName>
        <fullName evidence="12">TRASH domain-containing protein</fullName>
    </recommendedName>
</protein>
<dbReference type="InterPro" id="IPR001757">
    <property type="entry name" value="P_typ_ATPase"/>
</dbReference>
<dbReference type="SUPFAM" id="SSF81665">
    <property type="entry name" value="Calcium ATPase, transmembrane domain M"/>
    <property type="match status" value="1"/>
</dbReference>
<dbReference type="InterPro" id="IPR059000">
    <property type="entry name" value="ATPase_P-type_domA"/>
</dbReference>
<reference evidence="13 14" key="1">
    <citation type="journal article" date="2023" name="Microbiol. Spectr.">
        <title>Symbiosis of Carpenter Bees with Uncharacterized Lactic Acid Bacteria Showing NAD Auxotrophy.</title>
        <authorList>
            <person name="Kawasaki S."/>
            <person name="Ozawa K."/>
            <person name="Mori T."/>
            <person name="Yamamoto A."/>
            <person name="Ito M."/>
            <person name="Ohkuma M."/>
            <person name="Sakamoto M."/>
            <person name="Matsutani M."/>
        </authorList>
    </citation>
    <scope>NUCLEOTIDE SEQUENCE [LARGE SCALE GENOMIC DNA]</scope>
    <source>
        <strain evidence="13 14">Kim37-2</strain>
    </source>
</reference>
<evidence type="ECO:0000256" key="4">
    <source>
        <dbReference type="ARBA" id="ARBA00022723"/>
    </source>
</evidence>
<evidence type="ECO:0000256" key="8">
    <source>
        <dbReference type="ARBA" id="ARBA00022989"/>
    </source>
</evidence>
<feature type="domain" description="TRASH" evidence="12">
    <location>
        <begin position="973"/>
        <end position="1011"/>
    </location>
</feature>
<feature type="compositionally biased region" description="Low complexity" evidence="11">
    <location>
        <begin position="575"/>
        <end position="588"/>
    </location>
</feature>
<feature type="compositionally biased region" description="Polar residues" evidence="11">
    <location>
        <begin position="938"/>
        <end position="964"/>
    </location>
</feature>
<dbReference type="PRINTS" id="PR00119">
    <property type="entry name" value="CATATPASE"/>
</dbReference>
<keyword evidence="5 10" id="KW-0547">Nucleotide-binding</keyword>
<evidence type="ECO:0000256" key="6">
    <source>
        <dbReference type="ARBA" id="ARBA00022840"/>
    </source>
</evidence>
<keyword evidence="6 10" id="KW-0067">ATP-binding</keyword>
<keyword evidence="14" id="KW-1185">Reference proteome</keyword>
<dbReference type="PROSITE" id="PS00154">
    <property type="entry name" value="ATPASE_E1_E2"/>
    <property type="match status" value="1"/>
</dbReference>
<dbReference type="Pfam" id="PF00122">
    <property type="entry name" value="E1-E2_ATPase"/>
    <property type="match status" value="1"/>
</dbReference>
<name>A0ABM8B5P0_9BIFI</name>
<keyword evidence="9 10" id="KW-0472">Membrane</keyword>
<dbReference type="Pfam" id="PF00702">
    <property type="entry name" value="Hydrolase"/>
    <property type="match status" value="1"/>
</dbReference>
<comment type="subcellular location">
    <subcellularLocation>
        <location evidence="1">Cell membrane</location>
        <topology evidence="1">Multi-pass membrane protein</topology>
    </subcellularLocation>
</comment>
<dbReference type="SFLD" id="SFLDG00002">
    <property type="entry name" value="C1.7:_P-type_atpase_like"/>
    <property type="match status" value="1"/>
</dbReference>
<evidence type="ECO:0000313" key="14">
    <source>
        <dbReference type="Proteomes" id="UP001321766"/>
    </source>
</evidence>
<keyword evidence="4 10" id="KW-0479">Metal-binding</keyword>
<dbReference type="InterPro" id="IPR018303">
    <property type="entry name" value="ATPase_P-typ_P_site"/>
</dbReference>
<dbReference type="InterPro" id="IPR023298">
    <property type="entry name" value="ATPase_P-typ_TM_dom_sf"/>
</dbReference>
<keyword evidence="10" id="KW-1003">Cell membrane</keyword>
<feature type="transmembrane region" description="Helical" evidence="10">
    <location>
        <begin position="491"/>
        <end position="518"/>
    </location>
</feature>
<dbReference type="InterPro" id="IPR008972">
    <property type="entry name" value="Cupredoxin"/>
</dbReference>
<evidence type="ECO:0000256" key="3">
    <source>
        <dbReference type="ARBA" id="ARBA00022692"/>
    </source>
</evidence>
<feature type="compositionally biased region" description="Acidic residues" evidence="11">
    <location>
        <begin position="190"/>
        <end position="199"/>
    </location>
</feature>
<evidence type="ECO:0000256" key="7">
    <source>
        <dbReference type="ARBA" id="ARBA00022967"/>
    </source>
</evidence>
<dbReference type="Pfam" id="PF04945">
    <property type="entry name" value="YHS"/>
    <property type="match status" value="1"/>
</dbReference>
<dbReference type="InterPro" id="IPR008250">
    <property type="entry name" value="ATPase_P-typ_transduc_dom_A_sf"/>
</dbReference>
<dbReference type="PANTHER" id="PTHR43520:SF8">
    <property type="entry name" value="P-TYPE CU(+) TRANSPORTER"/>
    <property type="match status" value="1"/>
</dbReference>
<feature type="transmembrane region" description="Helical" evidence="10">
    <location>
        <begin position="463"/>
        <end position="485"/>
    </location>
</feature>
<dbReference type="InterPro" id="IPR036412">
    <property type="entry name" value="HAD-like_sf"/>
</dbReference>
<dbReference type="InterPro" id="IPR023299">
    <property type="entry name" value="ATPase_P-typ_cyto_dom_N"/>
</dbReference>
<dbReference type="Gene3D" id="3.40.50.1000">
    <property type="entry name" value="HAD superfamily/HAD-like"/>
    <property type="match status" value="1"/>
</dbReference>
<dbReference type="Pfam" id="PF13473">
    <property type="entry name" value="Cupredoxin_1"/>
    <property type="match status" value="1"/>
</dbReference>
<dbReference type="CDD" id="cd02094">
    <property type="entry name" value="P-type_ATPase_Cu-like"/>
    <property type="match status" value="1"/>
</dbReference>
<evidence type="ECO:0000256" key="2">
    <source>
        <dbReference type="ARBA" id="ARBA00006024"/>
    </source>
</evidence>
<dbReference type="EMBL" id="AP026798">
    <property type="protein sequence ID" value="BDR52172.1"/>
    <property type="molecule type" value="Genomic_DNA"/>
</dbReference>
<dbReference type="Gene3D" id="1.10.620.20">
    <property type="entry name" value="Ribonucleotide Reductase, subunit A"/>
    <property type="match status" value="1"/>
</dbReference>
<dbReference type="SFLD" id="SFLDS00003">
    <property type="entry name" value="Haloacid_Dehalogenase"/>
    <property type="match status" value="1"/>
</dbReference>
<feature type="transmembrane region" description="Helical" evidence="10">
    <location>
        <begin position="238"/>
        <end position="257"/>
    </location>
</feature>
<evidence type="ECO:0000313" key="13">
    <source>
        <dbReference type="EMBL" id="BDR52172.1"/>
    </source>
</evidence>
<dbReference type="InterPro" id="IPR012348">
    <property type="entry name" value="RNR-like"/>
</dbReference>
<dbReference type="InterPro" id="IPR009078">
    <property type="entry name" value="Ferritin-like_SF"/>
</dbReference>
<feature type="transmembrane region" description="Helical" evidence="10">
    <location>
        <begin position="208"/>
        <end position="232"/>
    </location>
</feature>
<dbReference type="SUPFAM" id="SSF81653">
    <property type="entry name" value="Calcium ATPase, transduction domain A"/>
    <property type="match status" value="1"/>
</dbReference>
<organism evidence="13 14">
    <name type="scientific">Bombiscardovia nodaiensis</name>
    <dbReference type="NCBI Taxonomy" id="2932181"/>
    <lineage>
        <taxon>Bacteria</taxon>
        <taxon>Bacillati</taxon>
        <taxon>Actinomycetota</taxon>
        <taxon>Actinomycetes</taxon>
        <taxon>Bifidobacteriales</taxon>
        <taxon>Bifidobacteriaceae</taxon>
        <taxon>Bombiscardovia</taxon>
    </lineage>
</organism>
<feature type="compositionally biased region" description="Low complexity" evidence="11">
    <location>
        <begin position="162"/>
        <end position="176"/>
    </location>
</feature>
<feature type="transmembrane region" description="Helical" evidence="10">
    <location>
        <begin position="277"/>
        <end position="299"/>
    </location>
</feature>
<accession>A0ABM8B5P0</accession>
<dbReference type="NCBIfam" id="TIGR01494">
    <property type="entry name" value="ATPase_P-type"/>
    <property type="match status" value="2"/>
</dbReference>
<proteinExistence type="inferred from homology"/>
<dbReference type="Gene3D" id="3.40.1110.10">
    <property type="entry name" value="Calcium-transporting ATPase, cytoplasmic domain N"/>
    <property type="match status" value="1"/>
</dbReference>
<comment type="similarity">
    <text evidence="2 10">Belongs to the cation transport ATPase (P-type) (TC 3.A.3) family. Type IB subfamily.</text>
</comment>
<evidence type="ECO:0000256" key="5">
    <source>
        <dbReference type="ARBA" id="ARBA00022741"/>
    </source>
</evidence>
<evidence type="ECO:0000256" key="11">
    <source>
        <dbReference type="SAM" id="MobiDB-lite"/>
    </source>
</evidence>
<feature type="compositionally biased region" description="Low complexity" evidence="11">
    <location>
        <begin position="125"/>
        <end position="135"/>
    </location>
</feature>
<dbReference type="Gene3D" id="2.60.40.420">
    <property type="entry name" value="Cupredoxins - blue copper proteins"/>
    <property type="match status" value="1"/>
</dbReference>
<gene>
    <name evidence="13" type="ORF">KIM372_00790</name>
</gene>
<dbReference type="NCBIfam" id="TIGR01525">
    <property type="entry name" value="ATPase-IB_hvy"/>
    <property type="match status" value="1"/>
</dbReference>
<dbReference type="SUPFAM" id="SSF47240">
    <property type="entry name" value="Ferritin-like"/>
    <property type="match status" value="1"/>
</dbReference>
<dbReference type="SFLD" id="SFLDF00027">
    <property type="entry name" value="p-type_atpase"/>
    <property type="match status" value="1"/>
</dbReference>
<dbReference type="InterPro" id="IPR028096">
    <property type="entry name" value="EfeO_Cupredoxin"/>
</dbReference>
<dbReference type="SUPFAM" id="SSF56784">
    <property type="entry name" value="HAD-like"/>
    <property type="match status" value="1"/>
</dbReference>
<keyword evidence="7" id="KW-1278">Translocase</keyword>
<keyword evidence="3 10" id="KW-0812">Transmembrane</keyword>
<feature type="region of interest" description="Disordered" evidence="11">
    <location>
        <begin position="924"/>
        <end position="964"/>
    </location>
</feature>